<feature type="signal peptide" evidence="4">
    <location>
        <begin position="1"/>
        <end position="27"/>
    </location>
</feature>
<dbReference type="SUPFAM" id="SSF50891">
    <property type="entry name" value="Cyclophilin-like"/>
    <property type="match status" value="1"/>
</dbReference>
<keyword evidence="3 4" id="KW-0413">Isomerase</keyword>
<evidence type="ECO:0000256" key="4">
    <source>
        <dbReference type="RuleBase" id="RU363019"/>
    </source>
</evidence>
<dbReference type="CDD" id="cd00317">
    <property type="entry name" value="cyclophilin"/>
    <property type="match status" value="1"/>
</dbReference>
<dbReference type="Gene3D" id="2.40.100.10">
    <property type="entry name" value="Cyclophilin-like"/>
    <property type="match status" value="1"/>
</dbReference>
<comment type="function">
    <text evidence="1 4">PPIases accelerate the folding of proteins. It catalyzes the cis-trans isomerization of proline imidic peptide bonds in oligopeptides.</text>
</comment>
<dbReference type="RefSeq" id="WP_169158222.1">
    <property type="nucleotide sequence ID" value="NZ_CAWPJE010000443.1"/>
</dbReference>
<comment type="caution">
    <text evidence="6">The sequence shown here is derived from an EMBL/GenBank/DDBJ whole genome shotgun (WGS) entry which is preliminary data.</text>
</comment>
<organism evidence="6 7">
    <name type="scientific">Brasilonema bromeliae SPC951</name>
    <dbReference type="NCBI Taxonomy" id="385972"/>
    <lineage>
        <taxon>Bacteria</taxon>
        <taxon>Bacillati</taxon>
        <taxon>Cyanobacteriota</taxon>
        <taxon>Cyanophyceae</taxon>
        <taxon>Nostocales</taxon>
        <taxon>Scytonemataceae</taxon>
        <taxon>Brasilonema</taxon>
        <taxon>Bromeliae group (in: Brasilonema)</taxon>
    </lineage>
</organism>
<dbReference type="PANTHER" id="PTHR45625">
    <property type="entry name" value="PEPTIDYL-PROLYL CIS-TRANS ISOMERASE-RELATED"/>
    <property type="match status" value="1"/>
</dbReference>
<dbReference type="InterPro" id="IPR002130">
    <property type="entry name" value="Cyclophilin-type_PPIase_dom"/>
</dbReference>
<comment type="similarity">
    <text evidence="4">Belongs to the cyclophilin-type PPIase family.</text>
</comment>
<feature type="non-terminal residue" evidence="6">
    <location>
        <position position="191"/>
    </location>
</feature>
<comment type="catalytic activity">
    <reaction evidence="4">
        <text>[protein]-peptidylproline (omega=180) = [protein]-peptidylproline (omega=0)</text>
        <dbReference type="Rhea" id="RHEA:16237"/>
        <dbReference type="Rhea" id="RHEA-COMP:10747"/>
        <dbReference type="Rhea" id="RHEA-COMP:10748"/>
        <dbReference type="ChEBI" id="CHEBI:83833"/>
        <dbReference type="ChEBI" id="CHEBI:83834"/>
        <dbReference type="EC" id="5.2.1.8"/>
    </reaction>
</comment>
<dbReference type="InterPro" id="IPR029000">
    <property type="entry name" value="Cyclophilin-like_dom_sf"/>
</dbReference>
<reference evidence="6 7" key="1">
    <citation type="submission" date="2018-06" db="EMBL/GenBank/DDBJ databases">
        <title>Comparative genomics of Brasilonema spp. strains.</title>
        <authorList>
            <person name="Alvarenga D.O."/>
            <person name="Fiore M.F."/>
            <person name="Varani A.M."/>
        </authorList>
    </citation>
    <scope>NUCLEOTIDE SEQUENCE [LARGE SCALE GENOMIC DNA]</scope>
    <source>
        <strain evidence="6 7">SPC951</strain>
    </source>
</reference>
<evidence type="ECO:0000256" key="3">
    <source>
        <dbReference type="ARBA" id="ARBA00023235"/>
    </source>
</evidence>
<evidence type="ECO:0000256" key="2">
    <source>
        <dbReference type="ARBA" id="ARBA00023110"/>
    </source>
</evidence>
<proteinExistence type="inferred from homology"/>
<keyword evidence="2 4" id="KW-0697">Rotamase</keyword>
<evidence type="ECO:0000256" key="1">
    <source>
        <dbReference type="ARBA" id="ARBA00002388"/>
    </source>
</evidence>
<protein>
    <recommendedName>
        <fullName evidence="4">Peptidyl-prolyl cis-trans isomerase</fullName>
        <shortName evidence="4">PPIase</shortName>
        <ecNumber evidence="4">5.2.1.8</ecNumber>
    </recommendedName>
</protein>
<dbReference type="EC" id="5.2.1.8" evidence="4"/>
<dbReference type="EMBL" id="QMEB01000401">
    <property type="protein sequence ID" value="NMG23056.1"/>
    <property type="molecule type" value="Genomic_DNA"/>
</dbReference>
<dbReference type="Proteomes" id="UP000718564">
    <property type="component" value="Unassembled WGS sequence"/>
</dbReference>
<dbReference type="Pfam" id="PF00160">
    <property type="entry name" value="Pro_isomerase"/>
    <property type="match status" value="1"/>
</dbReference>
<evidence type="ECO:0000259" key="5">
    <source>
        <dbReference type="PROSITE" id="PS50072"/>
    </source>
</evidence>
<evidence type="ECO:0000313" key="7">
    <source>
        <dbReference type="Proteomes" id="UP000718564"/>
    </source>
</evidence>
<dbReference type="PRINTS" id="PR00153">
    <property type="entry name" value="CSAPPISMRASE"/>
</dbReference>
<dbReference type="PROSITE" id="PS00170">
    <property type="entry name" value="CSA_PPIASE_1"/>
    <property type="match status" value="1"/>
</dbReference>
<keyword evidence="4" id="KW-0732">Signal</keyword>
<gene>
    <name evidence="6" type="ORF">DP116_28055</name>
</gene>
<dbReference type="InterPro" id="IPR020892">
    <property type="entry name" value="Cyclophilin-type_PPIase_CS"/>
</dbReference>
<feature type="domain" description="PPIase cyclophilin-type" evidence="5">
    <location>
        <begin position="59"/>
        <end position="191"/>
    </location>
</feature>
<accession>A0ABX1PHK5</accession>
<dbReference type="PROSITE" id="PS50072">
    <property type="entry name" value="CSA_PPIASE_2"/>
    <property type="match status" value="1"/>
</dbReference>
<sequence length="191" mass="20677">MKVLELFPRRALLALAVAAAVAVPASALDDAVSQEERAIREKEAKADDLPRVKLSTTEGDMVVELYENEAPNTVANFVSLVEKGFYNGLTFHRVLEDFMAQGGDPTGTGSGGPGYNIPCECYQPNARKHFPATLSMAHAGRDTGGSQFFITFVQTKHLDGKHTVFGRVIEGQEVLDKLQRIDPSSPSLGTK</sequence>
<keyword evidence="7" id="KW-1185">Reference proteome</keyword>
<name>A0ABX1PHK5_9CYAN</name>
<evidence type="ECO:0000313" key="6">
    <source>
        <dbReference type="EMBL" id="NMG23056.1"/>
    </source>
</evidence>
<dbReference type="PANTHER" id="PTHR45625:SF4">
    <property type="entry name" value="PEPTIDYLPROLYL ISOMERASE DOMAIN AND WD REPEAT-CONTAINING PROTEIN 1"/>
    <property type="match status" value="1"/>
</dbReference>
<dbReference type="InterPro" id="IPR044666">
    <property type="entry name" value="Cyclophilin_A-like"/>
</dbReference>
<feature type="chain" id="PRO_5045014208" description="Peptidyl-prolyl cis-trans isomerase" evidence="4">
    <location>
        <begin position="28"/>
        <end position="191"/>
    </location>
</feature>